<feature type="compositionally biased region" description="Basic and acidic residues" evidence="1">
    <location>
        <begin position="104"/>
        <end position="132"/>
    </location>
</feature>
<gene>
    <name evidence="3" type="ORF">Sradi_1020700</name>
</gene>
<dbReference type="PANTHER" id="PTHR33914">
    <property type="entry name" value="18S PRE-RIBOSOMAL ASSEMBLY PROTEIN GAR2-LIKE PROTEIN"/>
    <property type="match status" value="1"/>
</dbReference>
<feature type="region of interest" description="Disordered" evidence="1">
    <location>
        <begin position="490"/>
        <end position="530"/>
    </location>
</feature>
<protein>
    <recommendedName>
        <fullName evidence="2">Peptidase S9A N-terminal domain-containing protein</fullName>
    </recommendedName>
</protein>
<dbReference type="GO" id="GO:0004252">
    <property type="term" value="F:serine-type endopeptidase activity"/>
    <property type="evidence" value="ECO:0007669"/>
    <property type="project" value="InterPro"/>
</dbReference>
<evidence type="ECO:0000313" key="3">
    <source>
        <dbReference type="EMBL" id="KAL0424859.1"/>
    </source>
</evidence>
<reference evidence="3" key="1">
    <citation type="submission" date="2020-06" db="EMBL/GenBank/DDBJ databases">
        <authorList>
            <person name="Li T."/>
            <person name="Hu X."/>
            <person name="Zhang T."/>
            <person name="Song X."/>
            <person name="Zhang H."/>
            <person name="Dai N."/>
            <person name="Sheng W."/>
            <person name="Hou X."/>
            <person name="Wei L."/>
        </authorList>
    </citation>
    <scope>NUCLEOTIDE SEQUENCE</scope>
    <source>
        <strain evidence="3">G02</strain>
        <tissue evidence="3">Leaf</tissue>
    </source>
</reference>
<dbReference type="Pfam" id="PF02897">
    <property type="entry name" value="Peptidase_S9_N"/>
    <property type="match status" value="1"/>
</dbReference>
<feature type="region of interest" description="Disordered" evidence="1">
    <location>
        <begin position="261"/>
        <end position="298"/>
    </location>
</feature>
<name>A0AAW2V792_SESRA</name>
<dbReference type="InterPro" id="IPR040378">
    <property type="entry name" value="BASL"/>
</dbReference>
<accession>A0AAW2V792</accession>
<dbReference type="Gene3D" id="3.40.50.1820">
    <property type="entry name" value="alpha/beta hydrolase"/>
    <property type="match status" value="1"/>
</dbReference>
<feature type="compositionally biased region" description="Basic and acidic residues" evidence="1">
    <location>
        <begin position="490"/>
        <end position="506"/>
    </location>
</feature>
<feature type="region of interest" description="Disordered" evidence="1">
    <location>
        <begin position="95"/>
        <end position="132"/>
    </location>
</feature>
<organism evidence="3">
    <name type="scientific">Sesamum radiatum</name>
    <name type="common">Black benniseed</name>
    <dbReference type="NCBI Taxonomy" id="300843"/>
    <lineage>
        <taxon>Eukaryota</taxon>
        <taxon>Viridiplantae</taxon>
        <taxon>Streptophyta</taxon>
        <taxon>Embryophyta</taxon>
        <taxon>Tracheophyta</taxon>
        <taxon>Spermatophyta</taxon>
        <taxon>Magnoliopsida</taxon>
        <taxon>eudicotyledons</taxon>
        <taxon>Gunneridae</taxon>
        <taxon>Pentapetalae</taxon>
        <taxon>asterids</taxon>
        <taxon>lamiids</taxon>
        <taxon>Lamiales</taxon>
        <taxon>Pedaliaceae</taxon>
        <taxon>Sesamum</taxon>
    </lineage>
</organism>
<dbReference type="AlphaFoldDB" id="A0AAW2V792"/>
<dbReference type="InterPro" id="IPR023302">
    <property type="entry name" value="Pept_S9A_N"/>
</dbReference>
<dbReference type="GO" id="GO:0009786">
    <property type="term" value="P:regulation of asymmetric cell division"/>
    <property type="evidence" value="ECO:0007669"/>
    <property type="project" value="InterPro"/>
</dbReference>
<feature type="compositionally biased region" description="Basic and acidic residues" evidence="1">
    <location>
        <begin position="268"/>
        <end position="281"/>
    </location>
</feature>
<feature type="compositionally biased region" description="Basic and acidic residues" evidence="1">
    <location>
        <begin position="375"/>
        <end position="386"/>
    </location>
</feature>
<dbReference type="Gene3D" id="2.130.10.120">
    <property type="entry name" value="Prolyl oligopeptidase, N-terminal domain"/>
    <property type="match status" value="1"/>
</dbReference>
<evidence type="ECO:0000256" key="1">
    <source>
        <dbReference type="SAM" id="MobiDB-lite"/>
    </source>
</evidence>
<sequence>MFASQLLKILQTVPSELKHESCVFEPAEQITTMKENQNASFHDSNSFERDTDHLTFGSKEIYELDDSKRDTTPLAFDAKGRDECWNPRVIDNFSMGNENGSVDSPRKKDQNGLSHHLGDWEKDADSLSKDQRTPQYSLKVEEVMHGNGNESIDSSTPCNGASLFATVTSMFTDKNVMECELPELEVCYKEINHQIVKDICVDEGRSEDQKLIETYKDDKSGHYFPQSHYNSNHGEDSGGVDKELLVSDRIEASFMENANGTSAVQYGSKEENDGKLVDQGKLESPSDSSGYKDTAKHCDPVQTGQANCGVTTGMAVTDSSEEVSLVDRELPIQEFGTRSFLRSFLNSLDGEENKVTQPPDQLPNGKASTKSHVASSEEKQEPKEDVQASSLLYNSKVESGSITFNFNSPAPVLAGITNRLTENVKEQSFASGGDMQELKDADVDNLPDGWASSMHWRQHCRCPRTIPNYQEWQFVVLLQYHVPPVGIKERSEENVHEQTPENKDDNSTDLSQDRQLQFPNNKSQSSRKDDVQALELNVPRHEHRNSGNGSVVSQLQYDAGETSFSAAGLISYSGPIAFSGSLSHRSDGSTTSGRSFAFPVLQSEWNSSPVRMAKADRRHFRKHKGWRLGLLAVDSKCFYYSCVSADQVKVARISVQHVQNTKSTLLPRKLQLNQVQVPTVNKGSDKDFRPREIHRTLIISYATVNTHPGSSHRVVLKLPPFSSPSTPTCTTTVSMEASRLLSRKLTKKNFLPFNSYLFPKLASSALFSTICRKQFTPALPQPPAAKKVPFTATAHGVIWKDPYHWMSDINDPDFISYLNQENSYAEAFMQDTLNMRRILYSEMVSRIPSKISTPPERWGPWLYYQCIPEGKEYPVLCRKSAVETKGWAATVFNSFIGGFGRDQVLLDWNEIAEKHGKLF</sequence>
<dbReference type="PANTHER" id="PTHR33914:SF2">
    <property type="entry name" value="OS02G0582100 PROTEIN"/>
    <property type="match status" value="1"/>
</dbReference>
<dbReference type="EMBL" id="JACGWJ010000004">
    <property type="protein sequence ID" value="KAL0424859.1"/>
    <property type="molecule type" value="Genomic_DNA"/>
</dbReference>
<feature type="compositionally biased region" description="Polar residues" evidence="1">
    <location>
        <begin position="508"/>
        <end position="524"/>
    </location>
</feature>
<feature type="domain" description="Peptidase S9A N-terminal" evidence="2">
    <location>
        <begin position="782"/>
        <end position="915"/>
    </location>
</feature>
<proteinExistence type="predicted"/>
<evidence type="ECO:0000259" key="2">
    <source>
        <dbReference type="Pfam" id="PF02897"/>
    </source>
</evidence>
<reference evidence="3" key="2">
    <citation type="journal article" date="2024" name="Plant">
        <title>Genomic evolution and insights into agronomic trait innovations of Sesamum species.</title>
        <authorList>
            <person name="Miao H."/>
            <person name="Wang L."/>
            <person name="Qu L."/>
            <person name="Liu H."/>
            <person name="Sun Y."/>
            <person name="Le M."/>
            <person name="Wang Q."/>
            <person name="Wei S."/>
            <person name="Zheng Y."/>
            <person name="Lin W."/>
            <person name="Duan Y."/>
            <person name="Cao H."/>
            <person name="Xiong S."/>
            <person name="Wang X."/>
            <person name="Wei L."/>
            <person name="Li C."/>
            <person name="Ma Q."/>
            <person name="Ju M."/>
            <person name="Zhao R."/>
            <person name="Li G."/>
            <person name="Mu C."/>
            <person name="Tian Q."/>
            <person name="Mei H."/>
            <person name="Zhang T."/>
            <person name="Gao T."/>
            <person name="Zhang H."/>
        </authorList>
    </citation>
    <scope>NUCLEOTIDE SEQUENCE</scope>
    <source>
        <strain evidence="3">G02</strain>
    </source>
</reference>
<comment type="caution">
    <text evidence="3">The sequence shown here is derived from an EMBL/GenBank/DDBJ whole genome shotgun (WGS) entry which is preliminary data.</text>
</comment>
<dbReference type="SUPFAM" id="SSF50993">
    <property type="entry name" value="Peptidase/esterase 'gauge' domain"/>
    <property type="match status" value="1"/>
</dbReference>
<dbReference type="InterPro" id="IPR029058">
    <property type="entry name" value="AB_hydrolase_fold"/>
</dbReference>
<feature type="region of interest" description="Disordered" evidence="1">
    <location>
        <begin position="351"/>
        <end position="387"/>
    </location>
</feature>